<gene>
    <name evidence="1" type="ORF">PMAYCL1PPCAC_26151</name>
</gene>
<comment type="caution">
    <text evidence="1">The sequence shown here is derived from an EMBL/GenBank/DDBJ whole genome shotgun (WGS) entry which is preliminary data.</text>
</comment>
<evidence type="ECO:0000313" key="1">
    <source>
        <dbReference type="EMBL" id="GMR55956.1"/>
    </source>
</evidence>
<name>A0AAN5D363_9BILA</name>
<dbReference type="Proteomes" id="UP001328107">
    <property type="component" value="Unassembled WGS sequence"/>
</dbReference>
<dbReference type="AlphaFoldDB" id="A0AAN5D363"/>
<protein>
    <submittedName>
        <fullName evidence="1">Uncharacterized protein</fullName>
    </submittedName>
</protein>
<dbReference type="EMBL" id="BTRK01000005">
    <property type="protein sequence ID" value="GMR55956.1"/>
    <property type="molecule type" value="Genomic_DNA"/>
</dbReference>
<feature type="non-terminal residue" evidence="1">
    <location>
        <position position="88"/>
    </location>
</feature>
<sequence>QVTLLQTVVGAHDLFDVTVQLQPGGGIFQTFVRGSGDDFSVVVPDVTRVNKYGRSADCTSNNEIRPLCYCKSNLMPTSSPSSASKSTK</sequence>
<accession>A0AAN5D363</accession>
<organism evidence="1 2">
    <name type="scientific">Pristionchus mayeri</name>
    <dbReference type="NCBI Taxonomy" id="1317129"/>
    <lineage>
        <taxon>Eukaryota</taxon>
        <taxon>Metazoa</taxon>
        <taxon>Ecdysozoa</taxon>
        <taxon>Nematoda</taxon>
        <taxon>Chromadorea</taxon>
        <taxon>Rhabditida</taxon>
        <taxon>Rhabditina</taxon>
        <taxon>Diplogasteromorpha</taxon>
        <taxon>Diplogasteroidea</taxon>
        <taxon>Neodiplogasteridae</taxon>
        <taxon>Pristionchus</taxon>
    </lineage>
</organism>
<keyword evidence="2" id="KW-1185">Reference proteome</keyword>
<proteinExistence type="predicted"/>
<reference evidence="2" key="1">
    <citation type="submission" date="2022-10" db="EMBL/GenBank/DDBJ databases">
        <title>Genome assembly of Pristionchus species.</title>
        <authorList>
            <person name="Yoshida K."/>
            <person name="Sommer R.J."/>
        </authorList>
    </citation>
    <scope>NUCLEOTIDE SEQUENCE [LARGE SCALE GENOMIC DNA]</scope>
    <source>
        <strain evidence="2">RS5460</strain>
    </source>
</reference>
<evidence type="ECO:0000313" key="2">
    <source>
        <dbReference type="Proteomes" id="UP001328107"/>
    </source>
</evidence>
<feature type="non-terminal residue" evidence="1">
    <location>
        <position position="1"/>
    </location>
</feature>